<dbReference type="eggNOG" id="COG0845">
    <property type="taxonomic scope" value="Bacteria"/>
</dbReference>
<dbReference type="Pfam" id="PF25944">
    <property type="entry name" value="Beta-barrel_RND"/>
    <property type="match status" value="1"/>
</dbReference>
<evidence type="ECO:0000256" key="6">
    <source>
        <dbReference type="ARBA" id="ARBA00023136"/>
    </source>
</evidence>
<dbReference type="InterPro" id="IPR006143">
    <property type="entry name" value="RND_pump_MFP"/>
</dbReference>
<dbReference type="EMBL" id="FO203522">
    <property type="protein sequence ID" value="CCO22060.1"/>
    <property type="molecule type" value="Genomic_DNA"/>
</dbReference>
<evidence type="ECO:0000256" key="4">
    <source>
        <dbReference type="ARBA" id="ARBA00022475"/>
    </source>
</evidence>
<dbReference type="Pfam" id="PF25967">
    <property type="entry name" value="RND-MFP_C"/>
    <property type="match status" value="1"/>
</dbReference>
<dbReference type="HOGENOM" id="CLU_018816_2_0_7"/>
<evidence type="ECO:0000256" key="2">
    <source>
        <dbReference type="ARBA" id="ARBA00009477"/>
    </source>
</evidence>
<keyword evidence="7" id="KW-1133">Transmembrane helix</keyword>
<comment type="subcellular location">
    <subcellularLocation>
        <location evidence="1">Cell membrane</location>
    </subcellularLocation>
</comment>
<gene>
    <name evidence="12" type="ORF">DESAM_10079</name>
</gene>
<protein>
    <submittedName>
        <fullName evidence="12">Efflux transporter, RND family, MFP subunit</fullName>
    </submittedName>
</protein>
<dbReference type="GO" id="GO:1990281">
    <property type="term" value="C:efflux pump complex"/>
    <property type="evidence" value="ECO:0007669"/>
    <property type="project" value="TreeGrafter"/>
</dbReference>
<proteinExistence type="inferred from homology"/>
<dbReference type="NCBIfam" id="TIGR01730">
    <property type="entry name" value="RND_mfp"/>
    <property type="match status" value="1"/>
</dbReference>
<evidence type="ECO:0000313" key="13">
    <source>
        <dbReference type="Proteomes" id="UP000010808"/>
    </source>
</evidence>
<feature type="domain" description="Multidrug resistance protein MdtA-like alpha-helical hairpin" evidence="8">
    <location>
        <begin position="113"/>
        <end position="180"/>
    </location>
</feature>
<evidence type="ECO:0000256" key="7">
    <source>
        <dbReference type="SAM" id="Phobius"/>
    </source>
</evidence>
<evidence type="ECO:0000256" key="3">
    <source>
        <dbReference type="ARBA" id="ARBA00022448"/>
    </source>
</evidence>
<keyword evidence="3" id="KW-0813">Transport</keyword>
<keyword evidence="5" id="KW-0997">Cell inner membrane</keyword>
<dbReference type="OrthoDB" id="9772050at2"/>
<feature type="domain" description="Multidrug resistance protein MdtA-like barrel-sandwich hybrid" evidence="9">
    <location>
        <begin position="72"/>
        <end position="211"/>
    </location>
</feature>
<feature type="domain" description="Multidrug resistance protein MdtA-like beta-barrel" evidence="10">
    <location>
        <begin position="217"/>
        <end position="297"/>
    </location>
</feature>
<dbReference type="InterPro" id="IPR058627">
    <property type="entry name" value="MdtA-like_C"/>
</dbReference>
<keyword evidence="4" id="KW-1003">Cell membrane</keyword>
<dbReference type="RefSeq" id="WP_015334670.1">
    <property type="nucleotide sequence ID" value="NC_020055.1"/>
</dbReference>
<dbReference type="PANTHER" id="PTHR30469:SF36">
    <property type="entry name" value="BLL3903 PROTEIN"/>
    <property type="match status" value="1"/>
</dbReference>
<dbReference type="SUPFAM" id="SSF111369">
    <property type="entry name" value="HlyD-like secretion proteins"/>
    <property type="match status" value="1"/>
</dbReference>
<evidence type="ECO:0000256" key="1">
    <source>
        <dbReference type="ARBA" id="ARBA00004236"/>
    </source>
</evidence>
<sequence length="387" mass="43354">MNSSTQFTASKFSRLVSYAAIIIFVCLNIQGCRDDKKVENQIPPAPVTIGKAELKNTPYYLTAIGVVKAIDTITVRSRVTGYLSKIYITNGEYVKKGQKIFTMDPSPYQASIEQLKAELASNVTKYAQAKRDYDRYRDLMKRKVVSEENFEQKRLDMKTASDAIAVTQAKLKNAQNDLNYCFIKSPINGLAGYINPTAGNLIEENKDELVIINKISPIAVDFYLPQKFLSEVQKYSADSTLQVMAISEGVDKPETGELTFIDNNVNTKTGTIWMQATFKNKDRILWPGNYVEIRLKLFEEDAVQIPMQATCTGPDGKFVWIMNQNKTVEMRPVTISRRSGKIDIIAEGLKDQETIIIDGQLRLFPGAPVAIKKLKSQNATTQTGKGE</sequence>
<dbReference type="Pfam" id="PF25876">
    <property type="entry name" value="HH_MFP_RND"/>
    <property type="match status" value="1"/>
</dbReference>
<dbReference type="PATRIC" id="fig|1121451.3.peg.69"/>
<dbReference type="Proteomes" id="UP000010808">
    <property type="component" value="Chromosome"/>
</dbReference>
<dbReference type="KEGG" id="dhy:DESAM_10079"/>
<dbReference type="PANTHER" id="PTHR30469">
    <property type="entry name" value="MULTIDRUG RESISTANCE PROTEIN MDTA"/>
    <property type="match status" value="1"/>
</dbReference>
<dbReference type="Gene3D" id="1.10.287.470">
    <property type="entry name" value="Helix hairpin bin"/>
    <property type="match status" value="1"/>
</dbReference>
<keyword evidence="7" id="KW-0812">Transmembrane</keyword>
<evidence type="ECO:0000256" key="5">
    <source>
        <dbReference type="ARBA" id="ARBA00022519"/>
    </source>
</evidence>
<accession>L0R792</accession>
<dbReference type="Gene3D" id="2.40.30.170">
    <property type="match status" value="1"/>
</dbReference>
<reference evidence="12 13" key="1">
    <citation type="submission" date="2012-10" db="EMBL/GenBank/DDBJ databases">
        <authorList>
            <person name="Genoscope - CEA"/>
        </authorList>
    </citation>
    <scope>NUCLEOTIDE SEQUENCE [LARGE SCALE GENOMIC DNA]</scope>
    <source>
        <strain evidence="13">AM13 / DSM 14728</strain>
    </source>
</reference>
<keyword evidence="13" id="KW-1185">Reference proteome</keyword>
<feature type="transmembrane region" description="Helical" evidence="7">
    <location>
        <begin position="12"/>
        <end position="31"/>
    </location>
</feature>
<dbReference type="Gene3D" id="2.40.50.100">
    <property type="match status" value="1"/>
</dbReference>
<keyword evidence="6 7" id="KW-0472">Membrane</keyword>
<dbReference type="InterPro" id="IPR058624">
    <property type="entry name" value="MdtA-like_HH"/>
</dbReference>
<dbReference type="AlphaFoldDB" id="L0R792"/>
<evidence type="ECO:0000259" key="10">
    <source>
        <dbReference type="Pfam" id="PF25944"/>
    </source>
</evidence>
<dbReference type="Pfam" id="PF25917">
    <property type="entry name" value="BSH_RND"/>
    <property type="match status" value="1"/>
</dbReference>
<dbReference type="Gene3D" id="2.40.420.20">
    <property type="match status" value="1"/>
</dbReference>
<evidence type="ECO:0000259" key="9">
    <source>
        <dbReference type="Pfam" id="PF25917"/>
    </source>
</evidence>
<dbReference type="InterPro" id="IPR058625">
    <property type="entry name" value="MdtA-like_BSH"/>
</dbReference>
<comment type="similarity">
    <text evidence="2">Belongs to the membrane fusion protein (MFP) (TC 8.A.1) family.</text>
</comment>
<evidence type="ECO:0000313" key="12">
    <source>
        <dbReference type="EMBL" id="CCO22060.1"/>
    </source>
</evidence>
<feature type="domain" description="Multidrug resistance protein MdtA-like C-terminal permuted SH3" evidence="11">
    <location>
        <begin position="301"/>
        <end position="359"/>
    </location>
</feature>
<dbReference type="InterPro" id="IPR058626">
    <property type="entry name" value="MdtA-like_b-barrel"/>
</dbReference>
<evidence type="ECO:0000259" key="11">
    <source>
        <dbReference type="Pfam" id="PF25967"/>
    </source>
</evidence>
<dbReference type="GO" id="GO:0015562">
    <property type="term" value="F:efflux transmembrane transporter activity"/>
    <property type="evidence" value="ECO:0007669"/>
    <property type="project" value="TreeGrafter"/>
</dbReference>
<evidence type="ECO:0000259" key="8">
    <source>
        <dbReference type="Pfam" id="PF25876"/>
    </source>
</evidence>
<organism evidence="12 13">
    <name type="scientific">Maridesulfovibrio hydrothermalis AM13 = DSM 14728</name>
    <dbReference type="NCBI Taxonomy" id="1121451"/>
    <lineage>
        <taxon>Bacteria</taxon>
        <taxon>Pseudomonadati</taxon>
        <taxon>Thermodesulfobacteriota</taxon>
        <taxon>Desulfovibrionia</taxon>
        <taxon>Desulfovibrionales</taxon>
        <taxon>Desulfovibrionaceae</taxon>
        <taxon>Maridesulfovibrio</taxon>
    </lineage>
</organism>
<dbReference type="STRING" id="1121451.DESAM_10079"/>
<name>L0R792_9BACT</name>